<name>A0A6P8CVP2_PUNGR</name>
<accession>A0A6P8CVP2</accession>
<dbReference type="SUPFAM" id="SSF81383">
    <property type="entry name" value="F-box domain"/>
    <property type="match status" value="1"/>
</dbReference>
<protein>
    <submittedName>
        <fullName evidence="3">F-box protein At2g26160-like</fullName>
    </submittedName>
</protein>
<gene>
    <name evidence="3" type="primary">LOC116201103</name>
</gene>
<dbReference type="InterPro" id="IPR036047">
    <property type="entry name" value="F-box-like_dom_sf"/>
</dbReference>
<dbReference type="GeneID" id="116201103"/>
<dbReference type="PANTHER" id="PTHR47123:SF6">
    <property type="entry name" value="F-BOX PROTEIN SKIP23-LIKE ISOFORM X1"/>
    <property type="match status" value="1"/>
</dbReference>
<evidence type="ECO:0000313" key="2">
    <source>
        <dbReference type="Proteomes" id="UP000515151"/>
    </source>
</evidence>
<organism evidence="2 3">
    <name type="scientific">Punica granatum</name>
    <name type="common">Pomegranate</name>
    <dbReference type="NCBI Taxonomy" id="22663"/>
    <lineage>
        <taxon>Eukaryota</taxon>
        <taxon>Viridiplantae</taxon>
        <taxon>Streptophyta</taxon>
        <taxon>Embryophyta</taxon>
        <taxon>Tracheophyta</taxon>
        <taxon>Spermatophyta</taxon>
        <taxon>Magnoliopsida</taxon>
        <taxon>eudicotyledons</taxon>
        <taxon>Gunneridae</taxon>
        <taxon>Pentapetalae</taxon>
        <taxon>rosids</taxon>
        <taxon>malvids</taxon>
        <taxon>Myrtales</taxon>
        <taxon>Lythraceae</taxon>
        <taxon>Punica</taxon>
    </lineage>
</organism>
<reference evidence="2" key="1">
    <citation type="journal article" date="2020" name="Plant Biotechnol. J.">
        <title>The pomegranate (Punica granatum L.) draft genome dissects genetic divergence between soft- and hard-seeded cultivars.</title>
        <authorList>
            <person name="Luo X."/>
            <person name="Li H."/>
            <person name="Wu Z."/>
            <person name="Yao W."/>
            <person name="Zhao P."/>
            <person name="Cao D."/>
            <person name="Yu H."/>
            <person name="Li K."/>
            <person name="Poudel K."/>
            <person name="Zhao D."/>
            <person name="Zhang F."/>
            <person name="Xia X."/>
            <person name="Chen L."/>
            <person name="Wang Q."/>
            <person name="Jing D."/>
            <person name="Cao S."/>
        </authorList>
    </citation>
    <scope>NUCLEOTIDE SEQUENCE [LARGE SCALE GENOMIC DNA]</scope>
    <source>
        <strain evidence="2">cv. Tunisia</strain>
    </source>
</reference>
<evidence type="ECO:0000313" key="3">
    <source>
        <dbReference type="RefSeq" id="XP_031388070.1"/>
    </source>
</evidence>
<dbReference type="Proteomes" id="UP000515151">
    <property type="component" value="Chromosome 3"/>
</dbReference>
<dbReference type="InterPro" id="IPR001810">
    <property type="entry name" value="F-box_dom"/>
</dbReference>
<dbReference type="InterPro" id="IPR051304">
    <property type="entry name" value="SCF_F-box_domain"/>
</dbReference>
<dbReference type="Pfam" id="PF03478">
    <property type="entry name" value="Beta-prop_KIB1-4"/>
    <property type="match status" value="1"/>
</dbReference>
<feature type="domain" description="F-box" evidence="1">
    <location>
        <begin position="18"/>
        <end position="60"/>
    </location>
</feature>
<keyword evidence="2" id="KW-1185">Reference proteome</keyword>
<dbReference type="Pfam" id="PF12937">
    <property type="entry name" value="F-box-like"/>
    <property type="match status" value="1"/>
</dbReference>
<evidence type="ECO:0000259" key="1">
    <source>
        <dbReference type="SMART" id="SM00256"/>
    </source>
</evidence>
<dbReference type="SMART" id="SM00256">
    <property type="entry name" value="FBOX"/>
    <property type="match status" value="1"/>
</dbReference>
<sequence>MGDERSAAAAAPVRWSGLPPELWAMIGRRLDSYTDILRFRSVCSTWRSLVPRLPRLPPPLSVPGSSATIIPATVFRLEPSLETSPSSCPSSSRRGWLIKVSESNPDPVIISVSELEQDLDPEPEPEPESNSGKIRLLSPLCRLPILYKRRPFPGHLDLLKFRATELCREYILQGAGEVEKVLISPTSPWRDPEDTVAIAITKDGNLRYWKYGQESWTSITDDRGEASRYDDIILYKGQFYVVDNLGTVSWIDSSMRVVQFSPPMCGGGSRKHLVESGGDIIVIDRYSDNYRNPRSGEAVNFRAYRLDQDWGKWDEIRNLGDMVFFLGTSCSFSVSVRDYDGCPGNCIYFLERDIYIRVREKMKVYVFSLGNRSIKRMASLPSYLRIMWPPPSWFNPIPCTLDPTVPIQMF</sequence>
<reference evidence="3" key="2">
    <citation type="submission" date="2025-08" db="UniProtKB">
        <authorList>
            <consortium name="RefSeq"/>
        </authorList>
    </citation>
    <scope>IDENTIFICATION</scope>
    <source>
        <tissue evidence="3">Leaf</tissue>
    </source>
</reference>
<dbReference type="AlphaFoldDB" id="A0A6P8CVP2"/>
<dbReference type="RefSeq" id="XP_031388070.1">
    <property type="nucleotide sequence ID" value="XM_031532210.1"/>
</dbReference>
<dbReference type="Gene3D" id="1.20.1280.50">
    <property type="match status" value="1"/>
</dbReference>
<dbReference type="OrthoDB" id="638130at2759"/>
<dbReference type="InterPro" id="IPR005174">
    <property type="entry name" value="KIB1-4_b-propeller"/>
</dbReference>
<proteinExistence type="predicted"/>
<dbReference type="PANTHER" id="PTHR47123">
    <property type="entry name" value="F-BOX PROTEIN SKIP23"/>
    <property type="match status" value="1"/>
</dbReference>